<evidence type="ECO:0000256" key="1">
    <source>
        <dbReference type="SAM" id="MobiDB-lite"/>
    </source>
</evidence>
<feature type="compositionally biased region" description="Low complexity" evidence="1">
    <location>
        <begin position="213"/>
        <end position="233"/>
    </location>
</feature>
<feature type="compositionally biased region" description="Polar residues" evidence="1">
    <location>
        <begin position="182"/>
        <end position="206"/>
    </location>
</feature>
<keyword evidence="2" id="KW-0732">Signal</keyword>
<dbReference type="AlphaFoldDB" id="A0A9W8V7C3"/>
<feature type="region of interest" description="Disordered" evidence="1">
    <location>
        <begin position="167"/>
        <end position="234"/>
    </location>
</feature>
<organism evidence="4 5">
    <name type="scientific">Fusarium torreyae</name>
    <dbReference type="NCBI Taxonomy" id="1237075"/>
    <lineage>
        <taxon>Eukaryota</taxon>
        <taxon>Fungi</taxon>
        <taxon>Dikarya</taxon>
        <taxon>Ascomycota</taxon>
        <taxon>Pezizomycotina</taxon>
        <taxon>Sordariomycetes</taxon>
        <taxon>Hypocreomycetidae</taxon>
        <taxon>Hypocreales</taxon>
        <taxon>Nectriaceae</taxon>
        <taxon>Fusarium</taxon>
    </lineage>
</organism>
<reference evidence="4" key="1">
    <citation type="submission" date="2022-09" db="EMBL/GenBank/DDBJ databases">
        <title>Fusarium specimens isolated from Avocado Roots.</title>
        <authorList>
            <person name="Stajich J."/>
            <person name="Roper C."/>
            <person name="Heimlech-Rivalta G."/>
        </authorList>
    </citation>
    <scope>NUCLEOTIDE SEQUENCE</scope>
    <source>
        <strain evidence="4">CF00136</strain>
    </source>
</reference>
<name>A0A9W8V7C3_9HYPO</name>
<gene>
    <name evidence="4" type="ORF">NW762_013705</name>
</gene>
<dbReference type="EMBL" id="JAOQAZ010000043">
    <property type="protein sequence ID" value="KAJ4246354.1"/>
    <property type="molecule type" value="Genomic_DNA"/>
</dbReference>
<sequence length="400" mass="42935">MIAKTLVIAALAATVAAGPCKPKDLPSDIFSVSSDSTLESTTSTESGAGSTIESTVLDFVTTTSSEQSITTTEIASTTTASEPAGEPFILQVVPQRRLTKRDTTFVGNNNPTSCTFATVFRIDSEQLLQDGVPVYYEDQGYQEFTAQENQCQNGHIVGLEESITEATSAAESTSVGVTTSADENTSNETTSGKETSSVEDTTSAEVTSYFVDETSSTEATKTSEEITSTETTSHFAEATSSVDACVEGILNLNGQPDLQSRIHDCSVYNTVTVSPLTSTATIVKRRVLYQVPTAWATPQPMIRRRADDPTDTTIFPTSVPPYATYCDSPSDYYEACSEAGITAVTTTLPKPDTTTTTSTSDVCAPKSKFKRAVEYLGYTMSEDWDRAIFTGIALHERFHD</sequence>
<evidence type="ECO:0000313" key="5">
    <source>
        <dbReference type="Proteomes" id="UP001152049"/>
    </source>
</evidence>
<feature type="domain" description="DUF7908" evidence="3">
    <location>
        <begin position="83"/>
        <end position="152"/>
    </location>
</feature>
<comment type="caution">
    <text evidence="4">The sequence shown here is derived from an EMBL/GenBank/DDBJ whole genome shotgun (WGS) entry which is preliminary data.</text>
</comment>
<evidence type="ECO:0000259" key="3">
    <source>
        <dbReference type="Pfam" id="PF25485"/>
    </source>
</evidence>
<accession>A0A9W8V7C3</accession>
<proteinExistence type="predicted"/>
<protein>
    <recommendedName>
        <fullName evidence="3">DUF7908 domain-containing protein</fullName>
    </recommendedName>
</protein>
<feature type="chain" id="PRO_5040789042" description="DUF7908 domain-containing protein" evidence="2">
    <location>
        <begin position="18"/>
        <end position="400"/>
    </location>
</feature>
<dbReference type="OrthoDB" id="3563678at2759"/>
<dbReference type="Pfam" id="PF25485">
    <property type="entry name" value="DUF7908"/>
    <property type="match status" value="1"/>
</dbReference>
<evidence type="ECO:0000313" key="4">
    <source>
        <dbReference type="EMBL" id="KAJ4246354.1"/>
    </source>
</evidence>
<keyword evidence="5" id="KW-1185">Reference proteome</keyword>
<feature type="compositionally biased region" description="Low complexity" evidence="1">
    <location>
        <begin position="167"/>
        <end position="181"/>
    </location>
</feature>
<dbReference type="Proteomes" id="UP001152049">
    <property type="component" value="Unassembled WGS sequence"/>
</dbReference>
<evidence type="ECO:0000256" key="2">
    <source>
        <dbReference type="SAM" id="SignalP"/>
    </source>
</evidence>
<feature type="signal peptide" evidence="2">
    <location>
        <begin position="1"/>
        <end position="17"/>
    </location>
</feature>
<dbReference type="InterPro" id="IPR057230">
    <property type="entry name" value="DUF7908"/>
</dbReference>